<dbReference type="PANTHER" id="PTHR12613:SF0">
    <property type="entry name" value="ERO1-LIKE PROTEIN"/>
    <property type="match status" value="1"/>
</dbReference>
<dbReference type="GO" id="GO:0016972">
    <property type="term" value="F:thiol oxidase activity"/>
    <property type="evidence" value="ECO:0007669"/>
    <property type="project" value="InterPro"/>
</dbReference>
<feature type="chain" id="PRO_5029603712" evidence="20">
    <location>
        <begin position="21"/>
        <end position="468"/>
    </location>
</feature>
<keyword evidence="8" id="KW-0256">Endoplasmic reticulum</keyword>
<dbReference type="GO" id="GO:0034975">
    <property type="term" value="P:protein folding in endoplasmic reticulum"/>
    <property type="evidence" value="ECO:0007669"/>
    <property type="project" value="InterPro"/>
</dbReference>
<dbReference type="SUPFAM" id="SSF110019">
    <property type="entry name" value="ERO1-like"/>
    <property type="match status" value="1"/>
</dbReference>
<dbReference type="GO" id="GO:0015035">
    <property type="term" value="F:protein-disulfide reductase activity"/>
    <property type="evidence" value="ECO:0007669"/>
    <property type="project" value="InterPro"/>
</dbReference>
<comment type="cofactor">
    <cofactor evidence="1 17">
        <name>FAD</name>
        <dbReference type="ChEBI" id="CHEBI:57692"/>
    </cofactor>
</comment>
<dbReference type="PIRSF" id="PIRSF017205">
    <property type="entry name" value="ERO1"/>
    <property type="match status" value="1"/>
</dbReference>
<evidence type="ECO:0000256" key="13">
    <source>
        <dbReference type="ARBA" id="ARBA00023157"/>
    </source>
</evidence>
<sequence>MTSCLWKAALFGCCVGLVTTFFHNARKPATGNDSCFCQLSGQVDDCCCSIEDVDKLNTIHINPRLKNLVTRNYFRYFKLNLKRECPFWTDSDQCAVKNCAIDTCSEDELPAGLQGAKPGSHQENKYSKEANTKSKSCSSGDEESLGDVDTTISDEQKESFKVWSTYDDDSSFCVDLDENGDEAEWVDLLLNPEQYTGYRGRGAYRIWSSIYEENCFLPSKKSRINYADFELNFLSKTCLEKRAFYRTLSGLHASISIHLTYKHILPGSFSTKPRFGPNLDEFKRRFDAETTKGNGPHWLKNLFFTYLLALRAVIKAAPYWKEVEFYTGDLKEDIEVKKIVMELVNTAQSCPSTFDESQMFLGDTEKARVLKEEFRLHYKNITRIMDCVGCTRCRVWGKLQTTGIGTALKILFSSNDWDEIPIVNGEKFSLSRTEIVSLFNALNKLSQSLTLVKEFKKMDEQQGNRVGL</sequence>
<dbReference type="GO" id="GO:0005789">
    <property type="term" value="C:endoplasmic reticulum membrane"/>
    <property type="evidence" value="ECO:0007669"/>
    <property type="project" value="UniProtKB-SubCell"/>
</dbReference>
<dbReference type="InterPro" id="IPR037192">
    <property type="entry name" value="ERO1-like_sf"/>
</dbReference>
<feature type="active site" description="Nucleophile" evidence="16">
    <location>
        <position position="390"/>
    </location>
</feature>
<dbReference type="GO" id="GO:0071949">
    <property type="term" value="F:FAD binding"/>
    <property type="evidence" value="ECO:0007669"/>
    <property type="project" value="InterPro"/>
</dbReference>
<dbReference type="InterPro" id="IPR007266">
    <property type="entry name" value="Ero1"/>
</dbReference>
<evidence type="ECO:0000256" key="19">
    <source>
        <dbReference type="SAM" id="MobiDB-lite"/>
    </source>
</evidence>
<proteinExistence type="inferred from homology"/>
<feature type="disulfide bond" description="Redox-active" evidence="18">
    <location>
        <begin position="390"/>
        <end position="393"/>
    </location>
</feature>
<accession>A0A7M5ULA7</accession>
<evidence type="ECO:0000256" key="14">
    <source>
        <dbReference type="ARBA" id="ARBA00023180"/>
    </source>
</evidence>
<feature type="binding site" evidence="17">
    <location>
        <position position="196"/>
    </location>
    <ligand>
        <name>FAD</name>
        <dbReference type="ChEBI" id="CHEBI:57692"/>
    </ligand>
</feature>
<evidence type="ECO:0000256" key="12">
    <source>
        <dbReference type="ARBA" id="ARBA00023136"/>
    </source>
</evidence>
<evidence type="ECO:0000313" key="21">
    <source>
        <dbReference type="EnsemblMetazoa" id="CLYHEMP001160.1"/>
    </source>
</evidence>
<keyword evidence="9 17" id="KW-0274">FAD</keyword>
<evidence type="ECO:0000256" key="20">
    <source>
        <dbReference type="SAM" id="SignalP"/>
    </source>
</evidence>
<name>A0A7M5ULA7_9CNID</name>
<feature type="disulfide bond" description="Redox-active" evidence="18">
    <location>
        <begin position="94"/>
        <end position="99"/>
    </location>
</feature>
<evidence type="ECO:0000256" key="4">
    <source>
        <dbReference type="ARBA" id="ARBA00011802"/>
    </source>
</evidence>
<evidence type="ECO:0000313" key="22">
    <source>
        <dbReference type="Proteomes" id="UP000594262"/>
    </source>
</evidence>
<dbReference type="PANTHER" id="PTHR12613">
    <property type="entry name" value="ERO1-RELATED"/>
    <property type="match status" value="1"/>
</dbReference>
<evidence type="ECO:0000256" key="18">
    <source>
        <dbReference type="PIRSR" id="PIRSR017205-3"/>
    </source>
</evidence>
<evidence type="ECO:0000256" key="10">
    <source>
        <dbReference type="ARBA" id="ARBA00022982"/>
    </source>
</evidence>
<evidence type="ECO:0000256" key="2">
    <source>
        <dbReference type="ARBA" id="ARBA00004367"/>
    </source>
</evidence>
<feature type="binding site" evidence="17">
    <location>
        <position position="252"/>
    </location>
    <ligand>
        <name>FAD</name>
        <dbReference type="ChEBI" id="CHEBI:57692"/>
    </ligand>
</feature>
<evidence type="ECO:0000256" key="15">
    <source>
        <dbReference type="ARBA" id="ARBA00023284"/>
    </source>
</evidence>
<evidence type="ECO:0000256" key="11">
    <source>
        <dbReference type="ARBA" id="ARBA00023002"/>
    </source>
</evidence>
<evidence type="ECO:0000256" key="1">
    <source>
        <dbReference type="ARBA" id="ARBA00001974"/>
    </source>
</evidence>
<keyword evidence="10" id="KW-0249">Electron transport</keyword>
<evidence type="ECO:0000256" key="6">
    <source>
        <dbReference type="ARBA" id="ARBA00022630"/>
    </source>
</evidence>
<evidence type="ECO:0000256" key="7">
    <source>
        <dbReference type="ARBA" id="ARBA00022729"/>
    </source>
</evidence>
<comment type="similarity">
    <text evidence="3">Belongs to the EROs family.</text>
</comment>
<evidence type="ECO:0000256" key="5">
    <source>
        <dbReference type="ARBA" id="ARBA00022448"/>
    </source>
</evidence>
<keyword evidence="12" id="KW-0472">Membrane</keyword>
<dbReference type="GeneID" id="136799564"/>
<protein>
    <submittedName>
        <fullName evidence="21">Uncharacterized protein</fullName>
    </submittedName>
</protein>
<keyword evidence="13 18" id="KW-1015">Disulfide bond</keyword>
<evidence type="ECO:0000256" key="8">
    <source>
        <dbReference type="ARBA" id="ARBA00022824"/>
    </source>
</evidence>
<keyword evidence="22" id="KW-1185">Reference proteome</keyword>
<keyword evidence="14" id="KW-0325">Glycoprotein</keyword>
<reference evidence="21" key="1">
    <citation type="submission" date="2021-01" db="UniProtKB">
        <authorList>
            <consortium name="EnsemblMetazoa"/>
        </authorList>
    </citation>
    <scope>IDENTIFICATION</scope>
</reference>
<feature type="binding site" evidence="17">
    <location>
        <position position="285"/>
    </location>
    <ligand>
        <name>FAD</name>
        <dbReference type="ChEBI" id="CHEBI:57692"/>
    </ligand>
</feature>
<dbReference type="Proteomes" id="UP000594262">
    <property type="component" value="Unplaced"/>
</dbReference>
<dbReference type="OrthoDB" id="269384at2759"/>
<comment type="subcellular location">
    <subcellularLocation>
        <location evidence="2">Endoplasmic reticulum membrane</location>
        <topology evidence="2">Peripheral membrane protein</topology>
        <orientation evidence="2">Lumenal side</orientation>
    </subcellularLocation>
</comment>
<feature type="binding site" evidence="17">
    <location>
        <position position="249"/>
    </location>
    <ligand>
        <name>FAD</name>
        <dbReference type="ChEBI" id="CHEBI:57692"/>
    </ligand>
</feature>
<feature type="region of interest" description="Disordered" evidence="19">
    <location>
        <begin position="112"/>
        <end position="149"/>
    </location>
</feature>
<evidence type="ECO:0000256" key="9">
    <source>
        <dbReference type="ARBA" id="ARBA00022827"/>
    </source>
</evidence>
<keyword evidence="6" id="KW-0285">Flavoprotein</keyword>
<dbReference type="EnsemblMetazoa" id="CLYHEMT001160.1">
    <property type="protein sequence ID" value="CLYHEMP001160.1"/>
    <property type="gene ID" value="CLYHEMG001160"/>
</dbReference>
<feature type="binding site" evidence="17">
    <location>
        <position position="207"/>
    </location>
    <ligand>
        <name>FAD</name>
        <dbReference type="ChEBI" id="CHEBI:57692"/>
    </ligand>
</feature>
<feature type="compositionally biased region" description="Basic and acidic residues" evidence="19">
    <location>
        <begin position="120"/>
        <end position="132"/>
    </location>
</feature>
<comment type="subunit">
    <text evidence="4">May function both as a monomer and a homodimer.</text>
</comment>
<dbReference type="RefSeq" id="XP_066912385.1">
    <property type="nucleotide sequence ID" value="XM_067056284.1"/>
</dbReference>
<feature type="disulfide bond" evidence="18">
    <location>
        <begin position="137"/>
        <end position="173"/>
    </location>
</feature>
<feature type="signal peptide" evidence="20">
    <location>
        <begin position="1"/>
        <end position="20"/>
    </location>
</feature>
<keyword evidence="11" id="KW-0560">Oxidoreductase</keyword>
<keyword evidence="15" id="KW-0676">Redox-active center</keyword>
<evidence type="ECO:0000256" key="17">
    <source>
        <dbReference type="PIRSR" id="PIRSR017205-2"/>
    </source>
</evidence>
<dbReference type="AlphaFoldDB" id="A0A7M5ULA7"/>
<organism evidence="21 22">
    <name type="scientific">Clytia hemisphaerica</name>
    <dbReference type="NCBI Taxonomy" id="252671"/>
    <lineage>
        <taxon>Eukaryota</taxon>
        <taxon>Metazoa</taxon>
        <taxon>Cnidaria</taxon>
        <taxon>Hydrozoa</taxon>
        <taxon>Hydroidolina</taxon>
        <taxon>Leptothecata</taxon>
        <taxon>Obeliida</taxon>
        <taxon>Clytiidae</taxon>
        <taxon>Clytia</taxon>
    </lineage>
</organism>
<keyword evidence="5" id="KW-0813">Transport</keyword>
<dbReference type="Pfam" id="PF04137">
    <property type="entry name" value="ERO1"/>
    <property type="match status" value="1"/>
</dbReference>
<evidence type="ECO:0000256" key="3">
    <source>
        <dbReference type="ARBA" id="ARBA00008277"/>
    </source>
</evidence>
<feature type="active site" evidence="16">
    <location>
        <position position="393"/>
    </location>
</feature>
<evidence type="ECO:0000256" key="16">
    <source>
        <dbReference type="PIRSR" id="PIRSR017205-1"/>
    </source>
</evidence>
<keyword evidence="7 20" id="KW-0732">Signal</keyword>